<evidence type="ECO:0000313" key="3">
    <source>
        <dbReference type="Proteomes" id="UP000574317"/>
    </source>
</evidence>
<proteinExistence type="predicted"/>
<dbReference type="EMBL" id="JAAOAO010000250">
    <property type="protein sequence ID" value="KAF5553412.1"/>
    <property type="molecule type" value="Genomic_DNA"/>
</dbReference>
<feature type="compositionally biased region" description="Basic and acidic residues" evidence="1">
    <location>
        <begin position="72"/>
        <end position="86"/>
    </location>
</feature>
<gene>
    <name evidence="2" type="ORF">FNAPI_6776</name>
</gene>
<evidence type="ECO:0000256" key="1">
    <source>
        <dbReference type="SAM" id="MobiDB-lite"/>
    </source>
</evidence>
<dbReference type="Proteomes" id="UP000574317">
    <property type="component" value="Unassembled WGS sequence"/>
</dbReference>
<keyword evidence="3" id="KW-1185">Reference proteome</keyword>
<evidence type="ECO:0000313" key="2">
    <source>
        <dbReference type="EMBL" id="KAF5553412.1"/>
    </source>
</evidence>
<feature type="compositionally biased region" description="Acidic residues" evidence="1">
    <location>
        <begin position="129"/>
        <end position="138"/>
    </location>
</feature>
<comment type="caution">
    <text evidence="2">The sequence shown here is derived from an EMBL/GenBank/DDBJ whole genome shotgun (WGS) entry which is preliminary data.</text>
</comment>
<reference evidence="2 3" key="1">
    <citation type="submission" date="2020-05" db="EMBL/GenBank/DDBJ databases">
        <title>Identification and distribution of gene clusters putatively required for synthesis of sphingolipid metabolism inhibitors in phylogenetically diverse species of the filamentous fungus Fusarium.</title>
        <authorList>
            <person name="Kim H.-S."/>
            <person name="Busman M."/>
            <person name="Brown D.W."/>
            <person name="Divon H."/>
            <person name="Uhlig S."/>
            <person name="Proctor R.H."/>
        </authorList>
    </citation>
    <scope>NUCLEOTIDE SEQUENCE [LARGE SCALE GENOMIC DNA]</scope>
    <source>
        <strain evidence="2 3">NRRL 25196</strain>
    </source>
</reference>
<dbReference type="AlphaFoldDB" id="A0A8H5JEH4"/>
<organism evidence="2 3">
    <name type="scientific">Fusarium napiforme</name>
    <dbReference type="NCBI Taxonomy" id="42672"/>
    <lineage>
        <taxon>Eukaryota</taxon>
        <taxon>Fungi</taxon>
        <taxon>Dikarya</taxon>
        <taxon>Ascomycota</taxon>
        <taxon>Pezizomycotina</taxon>
        <taxon>Sordariomycetes</taxon>
        <taxon>Hypocreomycetidae</taxon>
        <taxon>Hypocreales</taxon>
        <taxon>Nectriaceae</taxon>
        <taxon>Fusarium</taxon>
        <taxon>Fusarium fujikuroi species complex</taxon>
    </lineage>
</organism>
<sequence>MAKKKSHKNFKSLSAKRTRSDSHWAKPPSKTQKINNVEEATVAQDTNEMEGIEGPPTKRRALGTGQLNARSFEYRDLQVRTQRKTECPSNPGKKGQSMCIRGRAQDRDVTPHCGGPRHRFQVRIRDLSPVEDEPESKDDDPHSSQNDNPTSTGKTKATWMSQEEANAAVFCLGPLDAIR</sequence>
<feature type="compositionally biased region" description="Basic residues" evidence="1">
    <location>
        <begin position="1"/>
        <end position="17"/>
    </location>
</feature>
<feature type="compositionally biased region" description="Polar residues" evidence="1">
    <location>
        <begin position="143"/>
        <end position="160"/>
    </location>
</feature>
<accession>A0A8H5JEH4</accession>
<feature type="region of interest" description="Disordered" evidence="1">
    <location>
        <begin position="1"/>
        <end position="160"/>
    </location>
</feature>
<name>A0A8H5JEH4_9HYPO</name>
<protein>
    <submittedName>
        <fullName evidence="2">Uncharacterized protein</fullName>
    </submittedName>
</protein>